<gene>
    <name evidence="2" type="ORF">KIW84_032500</name>
</gene>
<reference evidence="2 3" key="1">
    <citation type="journal article" date="2022" name="Nat. Genet.">
        <title>Improved pea reference genome and pan-genome highlight genomic features and evolutionary characteristics.</title>
        <authorList>
            <person name="Yang T."/>
            <person name="Liu R."/>
            <person name="Luo Y."/>
            <person name="Hu S."/>
            <person name="Wang D."/>
            <person name="Wang C."/>
            <person name="Pandey M.K."/>
            <person name="Ge S."/>
            <person name="Xu Q."/>
            <person name="Li N."/>
            <person name="Li G."/>
            <person name="Huang Y."/>
            <person name="Saxena R.K."/>
            <person name="Ji Y."/>
            <person name="Li M."/>
            <person name="Yan X."/>
            <person name="He Y."/>
            <person name="Liu Y."/>
            <person name="Wang X."/>
            <person name="Xiang C."/>
            <person name="Varshney R.K."/>
            <person name="Ding H."/>
            <person name="Gao S."/>
            <person name="Zong X."/>
        </authorList>
    </citation>
    <scope>NUCLEOTIDE SEQUENCE [LARGE SCALE GENOMIC DNA]</scope>
    <source>
        <strain evidence="2 3">cv. Zhongwan 6</strain>
    </source>
</reference>
<evidence type="ECO:0000313" key="2">
    <source>
        <dbReference type="EMBL" id="KAI5427094.1"/>
    </source>
</evidence>
<dbReference type="Gramene" id="Psat03G0250000-T1">
    <property type="protein sequence ID" value="KAI5427094.1"/>
    <property type="gene ID" value="KIW84_032500"/>
</dbReference>
<organism evidence="2 3">
    <name type="scientific">Pisum sativum</name>
    <name type="common">Garden pea</name>
    <name type="synonym">Lathyrus oleraceus</name>
    <dbReference type="NCBI Taxonomy" id="3888"/>
    <lineage>
        <taxon>Eukaryota</taxon>
        <taxon>Viridiplantae</taxon>
        <taxon>Streptophyta</taxon>
        <taxon>Embryophyta</taxon>
        <taxon>Tracheophyta</taxon>
        <taxon>Spermatophyta</taxon>
        <taxon>Magnoliopsida</taxon>
        <taxon>eudicotyledons</taxon>
        <taxon>Gunneridae</taxon>
        <taxon>Pentapetalae</taxon>
        <taxon>rosids</taxon>
        <taxon>fabids</taxon>
        <taxon>Fabales</taxon>
        <taxon>Fabaceae</taxon>
        <taxon>Papilionoideae</taxon>
        <taxon>50 kb inversion clade</taxon>
        <taxon>NPAAA clade</taxon>
        <taxon>Hologalegina</taxon>
        <taxon>IRL clade</taxon>
        <taxon>Fabeae</taxon>
        <taxon>Lathyrus</taxon>
    </lineage>
</organism>
<name>A0A9D4XU23_PEA</name>
<dbReference type="EMBL" id="JAMSHJ010000003">
    <property type="protein sequence ID" value="KAI5427094.1"/>
    <property type="molecule type" value="Genomic_DNA"/>
</dbReference>
<sequence>MGERVGEVSHWDLGFNIMEIRSSLRAEQCELMQLLFEDRPNIESSETFLWSHGPLNCFSVKYCYDRLLQSGCQVTLESAPKTTLAILWHTKIPMKVKFFGWRLIINRLLTRSNLVVKGVVTNIHDKIGLEVASGLGWDIMGY</sequence>
<evidence type="ECO:0000313" key="3">
    <source>
        <dbReference type="Proteomes" id="UP001058974"/>
    </source>
</evidence>
<keyword evidence="3" id="KW-1185">Reference proteome</keyword>
<dbReference type="InterPro" id="IPR026960">
    <property type="entry name" value="RVT-Znf"/>
</dbReference>
<dbReference type="Pfam" id="PF13966">
    <property type="entry name" value="zf-RVT"/>
    <property type="match status" value="1"/>
</dbReference>
<protein>
    <recommendedName>
        <fullName evidence="1">Reverse transcriptase zinc-binding domain-containing protein</fullName>
    </recommendedName>
</protein>
<dbReference type="Proteomes" id="UP001058974">
    <property type="component" value="Chromosome 3"/>
</dbReference>
<feature type="domain" description="Reverse transcriptase zinc-binding" evidence="1">
    <location>
        <begin position="58"/>
        <end position="119"/>
    </location>
</feature>
<dbReference type="AlphaFoldDB" id="A0A9D4XU23"/>
<proteinExistence type="predicted"/>
<evidence type="ECO:0000259" key="1">
    <source>
        <dbReference type="Pfam" id="PF13966"/>
    </source>
</evidence>
<accession>A0A9D4XU23</accession>
<comment type="caution">
    <text evidence="2">The sequence shown here is derived from an EMBL/GenBank/DDBJ whole genome shotgun (WGS) entry which is preliminary data.</text>
</comment>